<accession>A0A199UBR0</accession>
<protein>
    <submittedName>
        <fullName evidence="1">Uncharacterized protein</fullName>
    </submittedName>
</protein>
<reference evidence="1" key="1">
    <citation type="submission" date="2016-02" db="EMBL/GenBank/DDBJ databases">
        <title>WGS assembly of Manihot esculenta.</title>
        <authorList>
            <person name="Bredeson J.V."/>
            <person name="Prochnik S.E."/>
            <person name="Lyons J.B."/>
            <person name="Schmutz J."/>
            <person name="Grimwood J."/>
            <person name="Vrebalov J."/>
            <person name="Bart R.S."/>
            <person name="Amuge T."/>
            <person name="Ferguson M.E."/>
            <person name="Green R."/>
            <person name="Putnam N."/>
            <person name="Stites J."/>
            <person name="Rounsley S."/>
            <person name="Rokhsar D.S."/>
        </authorList>
    </citation>
    <scope>NUCLEOTIDE SEQUENCE [LARGE SCALE GENOMIC DNA]</scope>
    <source>
        <tissue evidence="1">Leaf</tissue>
    </source>
</reference>
<name>A0A199UBR0_MANES</name>
<gene>
    <name evidence="1" type="ORF">MANES_S032500</name>
</gene>
<proteinExistence type="predicted"/>
<evidence type="ECO:0000313" key="1">
    <source>
        <dbReference type="EMBL" id="OAY22072.1"/>
    </source>
</evidence>
<sequence>MKWWDIDQTQMAGYGMANIWHAHSKPGVESRGSG</sequence>
<dbReference type="AlphaFoldDB" id="A0A199UBR0"/>
<dbReference type="EMBL" id="KV450527">
    <property type="protein sequence ID" value="OAY22072.1"/>
    <property type="molecule type" value="Genomic_DNA"/>
</dbReference>
<organism evidence="1">
    <name type="scientific">Manihot esculenta</name>
    <name type="common">Cassava</name>
    <name type="synonym">Jatropha manihot</name>
    <dbReference type="NCBI Taxonomy" id="3983"/>
    <lineage>
        <taxon>Eukaryota</taxon>
        <taxon>Viridiplantae</taxon>
        <taxon>Streptophyta</taxon>
        <taxon>Embryophyta</taxon>
        <taxon>Tracheophyta</taxon>
        <taxon>Spermatophyta</taxon>
        <taxon>Magnoliopsida</taxon>
        <taxon>eudicotyledons</taxon>
        <taxon>Gunneridae</taxon>
        <taxon>Pentapetalae</taxon>
        <taxon>rosids</taxon>
        <taxon>fabids</taxon>
        <taxon>Malpighiales</taxon>
        <taxon>Euphorbiaceae</taxon>
        <taxon>Crotonoideae</taxon>
        <taxon>Manihoteae</taxon>
        <taxon>Manihot</taxon>
    </lineage>
</organism>